<organism evidence="8">
    <name type="scientific">Saimiriine herpesvirus 2</name>
    <name type="common">SaHV-2</name>
    <name type="synonym">Herpesvirus saimiri</name>
    <dbReference type="NCBI Taxonomy" id="10381"/>
    <lineage>
        <taxon>Viruses</taxon>
        <taxon>Duplodnaviria</taxon>
        <taxon>Heunggongvirae</taxon>
        <taxon>Peploviricota</taxon>
        <taxon>Herviviricetes</taxon>
        <taxon>Herpesvirales</taxon>
        <taxon>Orthoherpesviridae</taxon>
        <taxon>Gammaherpesvirinae</taxon>
        <taxon>Rhadinovirus</taxon>
        <taxon>Rhadinovirus saimiriinegamma2</taxon>
    </lineage>
</organism>
<evidence type="ECO:0000256" key="1">
    <source>
        <dbReference type="ARBA" id="ARBA00022518"/>
    </source>
</evidence>
<feature type="compositionally biased region" description="Polar residues" evidence="7">
    <location>
        <begin position="22"/>
        <end position="41"/>
    </location>
</feature>
<evidence type="ECO:0000256" key="4">
    <source>
        <dbReference type="ARBA" id="ARBA00022741"/>
    </source>
</evidence>
<dbReference type="Gene3D" id="3.40.50.300">
    <property type="entry name" value="P-loop containing nucleotide triphosphate hydrolases"/>
    <property type="match status" value="1"/>
</dbReference>
<evidence type="ECO:0000256" key="6">
    <source>
        <dbReference type="ARBA" id="ARBA00022840"/>
    </source>
</evidence>
<evidence type="ECO:0000256" key="5">
    <source>
        <dbReference type="ARBA" id="ARBA00022777"/>
    </source>
</evidence>
<organismHost>
    <name type="scientific">Saimiri sciureus</name>
    <name type="common">Common squirrel monkey</name>
    <dbReference type="NCBI Taxonomy" id="9521"/>
</organismHost>
<sequence>MTGRGQPPKKNDTYDYPRKQTPKNSSYDNYDYPTSTKTRSTNKQRKDLNYPPRETIFEPDPAADSIYSVPRPPSRVPHKLVKVNYKSNLVPITASNSVSELLSLHDETQVTECVEAPLIAKSPDITVYEKMFSVRPKHTLTKLEGKQKMFTRKKKGSFVKIGSNMLEFGESLKSKLHNDSKKSPDEPDGLVHVPVHLLYPPMHQELVPAFFIFLEGSIGVGKTTLLKSMNGILGGKNVLAFHEPIAYWTDVFSNSLEEVYKLTLPAKVGRTSNSAKLLACQLKFASPLLALKTATDRLSSHKNSLLSSDMWVMFDRHPLSATVVFPYMHFQNGFLSFSHLIQLWSSFKASQGDNIILLNLNSQENLKRVRKRNRKEEKSVSIEHIRLLNNCYHAVYCAWLLVQNFTPEEIVEVCFNAKHITDLSSSKPSFLAKHVSTEDMLKSSIFNTWIEMTKAHRDSCTLMECLLTFCKELEKVQLLHVNVSSFTDDIPGLWTNIYTNIRRNNSIKPKKVHWLALEDLARTFNSQ</sequence>
<dbReference type="SUPFAM" id="SSF52540">
    <property type="entry name" value="P-loop containing nucleoside triphosphate hydrolases"/>
    <property type="match status" value="1"/>
</dbReference>
<dbReference type="InterPro" id="IPR013672">
    <property type="entry name" value="Herpes_TK_C"/>
</dbReference>
<evidence type="ECO:0000256" key="7">
    <source>
        <dbReference type="SAM" id="MobiDB-lite"/>
    </source>
</evidence>
<dbReference type="InterPro" id="IPR001889">
    <property type="entry name" value="Herpes_TK"/>
</dbReference>
<evidence type="ECO:0000256" key="2">
    <source>
        <dbReference type="ARBA" id="ARBA00022634"/>
    </source>
</evidence>
<dbReference type="Pfam" id="PF00693">
    <property type="entry name" value="Herpes_TK"/>
    <property type="match status" value="1"/>
</dbReference>
<proteinExistence type="inferred from homology"/>
<accession>O40641</accession>
<dbReference type="Pfam" id="PF08465">
    <property type="entry name" value="Herpes_TK_C"/>
    <property type="match status" value="1"/>
</dbReference>
<dbReference type="PANTHER" id="PTHR10513">
    <property type="entry name" value="DEOXYNUCLEOSIDE KINASE"/>
    <property type="match status" value="1"/>
</dbReference>
<protein>
    <submittedName>
        <fullName evidence="8">Thymidine kinase</fullName>
    </submittedName>
</protein>
<keyword evidence="6" id="KW-0067">ATP-binding</keyword>
<dbReference type="GO" id="GO:0005524">
    <property type="term" value="F:ATP binding"/>
    <property type="evidence" value="ECO:0007669"/>
    <property type="project" value="UniProtKB-KW"/>
</dbReference>
<dbReference type="InterPro" id="IPR050566">
    <property type="entry name" value="Deoxyribonucleoside_kinase"/>
</dbReference>
<dbReference type="GO" id="GO:0071897">
    <property type="term" value="P:DNA biosynthetic process"/>
    <property type="evidence" value="ECO:0007669"/>
    <property type="project" value="UniProtKB-KW"/>
</dbReference>
<evidence type="ECO:0000313" key="8">
    <source>
        <dbReference type="EMBL" id="CAA73635.1"/>
    </source>
</evidence>
<keyword evidence="2" id="KW-0237">DNA synthesis</keyword>
<dbReference type="InterPro" id="IPR027417">
    <property type="entry name" value="P-loop_NTPase"/>
</dbReference>
<name>O40641_SHV2</name>
<dbReference type="GO" id="GO:0006230">
    <property type="term" value="P:TMP biosynthetic process"/>
    <property type="evidence" value="ECO:0007669"/>
    <property type="project" value="InterPro"/>
</dbReference>
<dbReference type="EMBL" id="Y13183">
    <property type="protein sequence ID" value="CAA73635.1"/>
    <property type="molecule type" value="Genomic_DNA"/>
</dbReference>
<dbReference type="HAMAP" id="MF_04029">
    <property type="entry name" value="HSV_KITH"/>
    <property type="match status" value="1"/>
</dbReference>
<keyword evidence="4" id="KW-0547">Nucleotide-binding</keyword>
<evidence type="ECO:0000256" key="3">
    <source>
        <dbReference type="ARBA" id="ARBA00022679"/>
    </source>
</evidence>
<gene>
    <name evidence="8" type="primary">orf21</name>
</gene>
<reference evidence="8" key="1">
    <citation type="journal article" date="1997" name="J. Virol.">
        <title>The superantigen-homologous viral immediate-early gene ie14/vsag in herpesvirus saimiri-transformed human T cells.</title>
        <authorList>
            <person name="Knappe A."/>
            <person name="Hiller C."/>
            <person name="Thurau M."/>
            <person name="Wittmann S."/>
            <person name="Hofmann H."/>
            <person name="Fleckenstein B."/>
            <person name="Fickenscher H."/>
        </authorList>
    </citation>
    <scope>NUCLEOTIDE SEQUENCE</scope>
    <source>
        <strain evidence="8">C-488</strain>
    </source>
</reference>
<feature type="compositionally biased region" description="Basic and acidic residues" evidence="7">
    <location>
        <begin position="9"/>
        <end position="18"/>
    </location>
</feature>
<dbReference type="GO" id="GO:0004797">
    <property type="term" value="F:thymidine kinase activity"/>
    <property type="evidence" value="ECO:0007669"/>
    <property type="project" value="InterPro"/>
</dbReference>
<feature type="region of interest" description="Disordered" evidence="7">
    <location>
        <begin position="1"/>
        <end position="70"/>
    </location>
</feature>
<keyword evidence="3" id="KW-0808">Transferase</keyword>
<keyword evidence="5 8" id="KW-0418">Kinase</keyword>
<keyword evidence="1" id="KW-0244">Early protein</keyword>
<dbReference type="PANTHER" id="PTHR10513:SF35">
    <property type="entry name" value="DEOXYADENOSINE KINASE"/>
    <property type="match status" value="1"/>
</dbReference>